<dbReference type="Proteomes" id="UP000027073">
    <property type="component" value="Unassembled WGS sequence"/>
</dbReference>
<reference evidence="2" key="1">
    <citation type="journal article" date="2014" name="Proc. Natl. Acad. Sci. U.S.A.">
        <title>Extensive sampling of basidiomycete genomes demonstrates inadequacy of the white-rot/brown-rot paradigm for wood decay fungi.</title>
        <authorList>
            <person name="Riley R."/>
            <person name="Salamov A.A."/>
            <person name="Brown D.W."/>
            <person name="Nagy L.G."/>
            <person name="Floudas D."/>
            <person name="Held B.W."/>
            <person name="Levasseur A."/>
            <person name="Lombard V."/>
            <person name="Morin E."/>
            <person name="Otillar R."/>
            <person name="Lindquist E.A."/>
            <person name="Sun H."/>
            <person name="LaButti K.M."/>
            <person name="Schmutz J."/>
            <person name="Jabbour D."/>
            <person name="Luo H."/>
            <person name="Baker S.E."/>
            <person name="Pisabarro A.G."/>
            <person name="Walton J.D."/>
            <person name="Blanchette R.A."/>
            <person name="Henrissat B."/>
            <person name="Martin F."/>
            <person name="Cullen D."/>
            <person name="Hibbett D.S."/>
            <person name="Grigoriev I.V."/>
        </authorList>
    </citation>
    <scope>NUCLEOTIDE SEQUENCE [LARGE SCALE GENOMIC DNA]</scope>
    <source>
        <strain evidence="2">PC15</strain>
    </source>
</reference>
<dbReference type="HOGENOM" id="CLU_1732240_0_0_1"/>
<evidence type="ECO:0000313" key="1">
    <source>
        <dbReference type="EMBL" id="KDQ24638.1"/>
    </source>
</evidence>
<protein>
    <submittedName>
        <fullName evidence="1">Uncharacterized protein</fullName>
    </submittedName>
</protein>
<dbReference type="AlphaFoldDB" id="A0A067N9C2"/>
<dbReference type="VEuPathDB" id="FungiDB:PLEOSDRAFT_1085765"/>
<accession>A0A067N9C2</accession>
<organism evidence="1 2">
    <name type="scientific">Pleurotus ostreatus (strain PC15)</name>
    <name type="common">Oyster mushroom</name>
    <dbReference type="NCBI Taxonomy" id="1137138"/>
    <lineage>
        <taxon>Eukaryota</taxon>
        <taxon>Fungi</taxon>
        <taxon>Dikarya</taxon>
        <taxon>Basidiomycota</taxon>
        <taxon>Agaricomycotina</taxon>
        <taxon>Agaricomycetes</taxon>
        <taxon>Agaricomycetidae</taxon>
        <taxon>Agaricales</taxon>
        <taxon>Pleurotineae</taxon>
        <taxon>Pleurotaceae</taxon>
        <taxon>Pleurotus</taxon>
    </lineage>
</organism>
<dbReference type="InParanoid" id="A0A067N9C2"/>
<dbReference type="EMBL" id="KL198011">
    <property type="protein sequence ID" value="KDQ24638.1"/>
    <property type="molecule type" value="Genomic_DNA"/>
</dbReference>
<proteinExistence type="predicted"/>
<sequence>MYELRTSKRFPVALGERVQPGIRSIAKSDIIQAVAKDPINKEDFGRSSPVVPTHYHSLPLKSWTAFNVARRPSHKEKICTAWNGAVDTCVGYINGGRRTVRLAGFAEVEFGGVRNCDITELDGDSCFQAGAKWHVGRSSHGGLEGIKESVT</sequence>
<gene>
    <name evidence="1" type="ORF">PLEOSDRAFT_1085765</name>
</gene>
<name>A0A067N9C2_PLEO1</name>
<evidence type="ECO:0000313" key="2">
    <source>
        <dbReference type="Proteomes" id="UP000027073"/>
    </source>
</evidence>